<accession>A0A250KW58</accession>
<keyword evidence="2" id="KW-1185">Reference proteome</keyword>
<evidence type="ECO:0000313" key="2">
    <source>
        <dbReference type="Proteomes" id="UP000266313"/>
    </source>
</evidence>
<dbReference type="KEGG" id="mmai:sS8_3923"/>
<protein>
    <submittedName>
        <fullName evidence="1">Uncharacterized protein</fullName>
    </submittedName>
</protein>
<reference evidence="1 2" key="1">
    <citation type="submission" date="2016-12" db="EMBL/GenBank/DDBJ databases">
        <title>Genome sequencing of Methylocaldum marinum.</title>
        <authorList>
            <person name="Takeuchi M."/>
            <person name="Kamagata Y."/>
            <person name="Hiraoka S."/>
            <person name="Oshima K."/>
            <person name="Hattori M."/>
            <person name="Iwasaki W."/>
        </authorList>
    </citation>
    <scope>NUCLEOTIDE SEQUENCE [LARGE SCALE GENOMIC DNA]</scope>
    <source>
        <strain evidence="1 2">S8</strain>
    </source>
</reference>
<sequence length="163" mass="18465">MNPQLKKLIEWLNKIAGQRLTGVLALIYVYDDREDNNSPQAIYLEFDNNLHGCVRCASDGESIEYDSNAPAEIDLGRYGNEILKYISNQGPWRECVGEKLNDSFVLIADNNVCMGVRLLFQSGKSVDIVNLGDELYVYDFLPESIVAEEHIETKRINSNMTNI</sequence>
<dbReference type="EMBL" id="AP017928">
    <property type="protein sequence ID" value="BBA35855.1"/>
    <property type="molecule type" value="Genomic_DNA"/>
</dbReference>
<organism evidence="1 2">
    <name type="scientific">Methylocaldum marinum</name>
    <dbReference type="NCBI Taxonomy" id="1432792"/>
    <lineage>
        <taxon>Bacteria</taxon>
        <taxon>Pseudomonadati</taxon>
        <taxon>Pseudomonadota</taxon>
        <taxon>Gammaproteobacteria</taxon>
        <taxon>Methylococcales</taxon>
        <taxon>Methylococcaceae</taxon>
        <taxon>Methylocaldum</taxon>
    </lineage>
</organism>
<proteinExistence type="predicted"/>
<gene>
    <name evidence="1" type="ORF">sS8_3923</name>
</gene>
<evidence type="ECO:0000313" key="1">
    <source>
        <dbReference type="EMBL" id="BBA35855.1"/>
    </source>
</evidence>
<dbReference type="Proteomes" id="UP000266313">
    <property type="component" value="Chromosome"/>
</dbReference>
<dbReference type="AlphaFoldDB" id="A0A250KW58"/>
<name>A0A250KW58_9GAMM</name>